<organism evidence="7 8">
    <name type="scientific">Hymenobacter busanensis</name>
    <dbReference type="NCBI Taxonomy" id="2607656"/>
    <lineage>
        <taxon>Bacteria</taxon>
        <taxon>Pseudomonadati</taxon>
        <taxon>Bacteroidota</taxon>
        <taxon>Cytophagia</taxon>
        <taxon>Cytophagales</taxon>
        <taxon>Hymenobacteraceae</taxon>
        <taxon>Hymenobacter</taxon>
    </lineage>
</organism>
<keyword evidence="3 5" id="KW-0697">Rotamase</keyword>
<evidence type="ECO:0000313" key="7">
    <source>
        <dbReference type="EMBL" id="KAA9325307.1"/>
    </source>
</evidence>
<comment type="similarity">
    <text evidence="2 6">Belongs to the FKBP-type PPIase family.</text>
</comment>
<dbReference type="PROSITE" id="PS51257">
    <property type="entry name" value="PROKAR_LIPOPROTEIN"/>
    <property type="match status" value="1"/>
</dbReference>
<reference evidence="7 8" key="1">
    <citation type="submission" date="2019-09" db="EMBL/GenBank/DDBJ databases">
        <title>Genome sequence of Hymenobacter sp. M3.</title>
        <authorList>
            <person name="Srinivasan S."/>
        </authorList>
    </citation>
    <scope>NUCLEOTIDE SEQUENCE [LARGE SCALE GENOMIC DNA]</scope>
    <source>
        <strain evidence="7 8">M3</strain>
    </source>
</reference>
<gene>
    <name evidence="7" type="ORF">F0P96_20100</name>
</gene>
<dbReference type="GO" id="GO:0003755">
    <property type="term" value="F:peptidyl-prolyl cis-trans isomerase activity"/>
    <property type="evidence" value="ECO:0007669"/>
    <property type="project" value="UniProtKB-UniRule"/>
</dbReference>
<name>A0A7L5A1U8_9BACT</name>
<accession>A0A7L5A1U8</accession>
<dbReference type="EC" id="5.2.1.8" evidence="6"/>
<evidence type="ECO:0000256" key="4">
    <source>
        <dbReference type="ARBA" id="ARBA00023235"/>
    </source>
</evidence>
<dbReference type="PANTHER" id="PTHR43811:SF19">
    <property type="entry name" value="39 KDA FK506-BINDING NUCLEAR PROTEIN"/>
    <property type="match status" value="1"/>
</dbReference>
<keyword evidence="8" id="KW-1185">Reference proteome</keyword>
<evidence type="ECO:0000256" key="2">
    <source>
        <dbReference type="ARBA" id="ARBA00006577"/>
    </source>
</evidence>
<evidence type="ECO:0000256" key="1">
    <source>
        <dbReference type="ARBA" id="ARBA00000971"/>
    </source>
</evidence>
<comment type="catalytic activity">
    <reaction evidence="1 5 6">
        <text>[protein]-peptidylproline (omega=180) = [protein]-peptidylproline (omega=0)</text>
        <dbReference type="Rhea" id="RHEA:16237"/>
        <dbReference type="Rhea" id="RHEA-COMP:10747"/>
        <dbReference type="Rhea" id="RHEA-COMP:10748"/>
        <dbReference type="ChEBI" id="CHEBI:83833"/>
        <dbReference type="ChEBI" id="CHEBI:83834"/>
        <dbReference type="EC" id="5.2.1.8"/>
    </reaction>
</comment>
<protein>
    <recommendedName>
        <fullName evidence="6">Peptidyl-prolyl cis-trans isomerase</fullName>
        <ecNumber evidence="6">5.2.1.8</ecNumber>
    </recommendedName>
</protein>
<dbReference type="SUPFAM" id="SSF54534">
    <property type="entry name" value="FKBP-like"/>
    <property type="match status" value="1"/>
</dbReference>
<dbReference type="EMBL" id="VTWU01000010">
    <property type="protein sequence ID" value="KAA9325307.1"/>
    <property type="molecule type" value="Genomic_DNA"/>
</dbReference>
<dbReference type="PROSITE" id="PS50059">
    <property type="entry name" value="FKBP_PPIASE"/>
    <property type="match status" value="1"/>
</dbReference>
<keyword evidence="4 5" id="KW-0413">Isomerase</keyword>
<evidence type="ECO:0000256" key="6">
    <source>
        <dbReference type="RuleBase" id="RU003915"/>
    </source>
</evidence>
<dbReference type="InterPro" id="IPR001179">
    <property type="entry name" value="PPIase_FKBP_dom"/>
</dbReference>
<evidence type="ECO:0000313" key="8">
    <source>
        <dbReference type="Proteomes" id="UP000326380"/>
    </source>
</evidence>
<dbReference type="PANTHER" id="PTHR43811">
    <property type="entry name" value="FKBP-TYPE PEPTIDYL-PROLYL CIS-TRANS ISOMERASE FKPA"/>
    <property type="match status" value="1"/>
</dbReference>
<dbReference type="AlphaFoldDB" id="A0A7L5A1U8"/>
<sequence length="183" mass="20248">MRTLFPFPFPSLSRSLCGLLALLLPLALLTASCKKDDDTYTKLIEEHKALDEQAFKDYLAKQNYSPADVVRRESGLYIIYTKRNPNAVQVQVGNKVKAQYVGQFLNGNTFDSSYDNSICQCYGFQVGAGTVIKGWEEAFPQLRKGEEAKLLVPSHLAYGPSGTGSIPPYTPIMFDVVVADVVK</sequence>
<dbReference type="Proteomes" id="UP000326380">
    <property type="component" value="Unassembled WGS sequence"/>
</dbReference>
<evidence type="ECO:0000256" key="3">
    <source>
        <dbReference type="ARBA" id="ARBA00023110"/>
    </source>
</evidence>
<dbReference type="Pfam" id="PF00254">
    <property type="entry name" value="FKBP_C"/>
    <property type="match status" value="1"/>
</dbReference>
<comment type="caution">
    <text evidence="7">The sequence shown here is derived from an EMBL/GenBank/DDBJ whole genome shotgun (WGS) entry which is preliminary data.</text>
</comment>
<dbReference type="RefSeq" id="WP_151080790.1">
    <property type="nucleotide sequence ID" value="NZ_CP047647.1"/>
</dbReference>
<evidence type="ECO:0000256" key="5">
    <source>
        <dbReference type="PROSITE-ProRule" id="PRU00277"/>
    </source>
</evidence>
<dbReference type="Gene3D" id="3.10.50.40">
    <property type="match status" value="1"/>
</dbReference>
<dbReference type="InterPro" id="IPR046357">
    <property type="entry name" value="PPIase_dom_sf"/>
</dbReference>
<proteinExistence type="inferred from homology"/>